<feature type="transmembrane region" description="Helical" evidence="6">
    <location>
        <begin position="38"/>
        <end position="56"/>
    </location>
</feature>
<feature type="transmembrane region" description="Helical" evidence="6">
    <location>
        <begin position="238"/>
        <end position="263"/>
    </location>
</feature>
<keyword evidence="4 6" id="KW-1133">Transmembrane helix</keyword>
<accession>K9WJ86</accession>
<dbReference type="OrthoDB" id="464097at2"/>
<dbReference type="STRING" id="1173027.Mic7113_4142"/>
<dbReference type="KEGG" id="mic:Mic7113_4142"/>
<dbReference type="EMBL" id="CP003630">
    <property type="protein sequence ID" value="AFZ19844.1"/>
    <property type="molecule type" value="Genomic_DNA"/>
</dbReference>
<keyword evidence="8" id="KW-1185">Reference proteome</keyword>
<evidence type="ECO:0000313" key="7">
    <source>
        <dbReference type="EMBL" id="AFZ19844.1"/>
    </source>
</evidence>
<dbReference type="eggNOG" id="COG0628">
    <property type="taxonomic scope" value="Bacteria"/>
</dbReference>
<evidence type="ECO:0000256" key="1">
    <source>
        <dbReference type="ARBA" id="ARBA00004141"/>
    </source>
</evidence>
<dbReference type="InterPro" id="IPR002549">
    <property type="entry name" value="AI-2E-like"/>
</dbReference>
<reference evidence="7 8" key="1">
    <citation type="submission" date="2012-06" db="EMBL/GenBank/DDBJ databases">
        <title>Finished chromosome of genome of Microcoleus sp. PCC 7113.</title>
        <authorList>
            <consortium name="US DOE Joint Genome Institute"/>
            <person name="Gugger M."/>
            <person name="Coursin T."/>
            <person name="Rippka R."/>
            <person name="Tandeau De Marsac N."/>
            <person name="Huntemann M."/>
            <person name="Wei C.-L."/>
            <person name="Han J."/>
            <person name="Detter J.C."/>
            <person name="Han C."/>
            <person name="Tapia R."/>
            <person name="Chen A."/>
            <person name="Kyrpides N."/>
            <person name="Mavromatis K."/>
            <person name="Markowitz V."/>
            <person name="Szeto E."/>
            <person name="Ivanova N."/>
            <person name="Pagani I."/>
            <person name="Pati A."/>
            <person name="Goodwin L."/>
            <person name="Nordberg H.P."/>
            <person name="Cantor M.N."/>
            <person name="Hua S.X."/>
            <person name="Woyke T."/>
            <person name="Kerfeld C.A."/>
        </authorList>
    </citation>
    <scope>NUCLEOTIDE SEQUENCE [LARGE SCALE GENOMIC DNA]</scope>
    <source>
        <strain evidence="7 8">PCC 7113</strain>
    </source>
</reference>
<dbReference type="PANTHER" id="PTHR21716:SF66">
    <property type="entry name" value="TRANSPORT PROTEIN SLL0063-RELATED"/>
    <property type="match status" value="1"/>
</dbReference>
<organism evidence="7 8">
    <name type="scientific">Allocoleopsis franciscana PCC 7113</name>
    <dbReference type="NCBI Taxonomy" id="1173027"/>
    <lineage>
        <taxon>Bacteria</taxon>
        <taxon>Bacillati</taxon>
        <taxon>Cyanobacteriota</taxon>
        <taxon>Cyanophyceae</taxon>
        <taxon>Coleofasciculales</taxon>
        <taxon>Coleofasciculaceae</taxon>
        <taxon>Allocoleopsis</taxon>
        <taxon>Allocoleopsis franciscana</taxon>
    </lineage>
</organism>
<feature type="transmembrane region" description="Helical" evidence="6">
    <location>
        <begin position="152"/>
        <end position="178"/>
    </location>
</feature>
<evidence type="ECO:0000256" key="5">
    <source>
        <dbReference type="ARBA" id="ARBA00023136"/>
    </source>
</evidence>
<dbReference type="PATRIC" id="fig|1173027.3.peg.4574"/>
<proteinExistence type="inferred from homology"/>
<feature type="transmembrane region" description="Helical" evidence="6">
    <location>
        <begin position="307"/>
        <end position="333"/>
    </location>
</feature>
<protein>
    <submittedName>
        <fullName evidence="7">Putative permease</fullName>
    </submittedName>
</protein>
<name>K9WJ86_9CYAN</name>
<dbReference type="Proteomes" id="UP000010471">
    <property type="component" value="Chromosome"/>
</dbReference>
<dbReference type="Pfam" id="PF01594">
    <property type="entry name" value="AI-2E_transport"/>
    <property type="match status" value="1"/>
</dbReference>
<evidence type="ECO:0000256" key="4">
    <source>
        <dbReference type="ARBA" id="ARBA00022989"/>
    </source>
</evidence>
<evidence type="ECO:0000256" key="3">
    <source>
        <dbReference type="ARBA" id="ARBA00022692"/>
    </source>
</evidence>
<dbReference type="PANTHER" id="PTHR21716">
    <property type="entry name" value="TRANSMEMBRANE PROTEIN"/>
    <property type="match status" value="1"/>
</dbReference>
<comment type="similarity">
    <text evidence="2">Belongs to the autoinducer-2 exporter (AI-2E) (TC 2.A.86) family.</text>
</comment>
<keyword evidence="5 6" id="KW-0472">Membrane</keyword>
<comment type="subcellular location">
    <subcellularLocation>
        <location evidence="1">Membrane</location>
        <topology evidence="1">Multi-pass membrane protein</topology>
    </subcellularLocation>
</comment>
<feature type="transmembrane region" description="Helical" evidence="6">
    <location>
        <begin position="68"/>
        <end position="93"/>
    </location>
</feature>
<evidence type="ECO:0000256" key="6">
    <source>
        <dbReference type="SAM" id="Phobius"/>
    </source>
</evidence>
<gene>
    <name evidence="7" type="ORF">Mic7113_4142</name>
</gene>
<dbReference type="HOGENOM" id="CLU_031275_8_1_3"/>
<dbReference type="AlphaFoldDB" id="K9WJ86"/>
<sequence length="372" mass="41113">MKESISKLPRQLNIGLIFPIVFLNGWLLLLLVQMLQPLPSILITATLIAFLLDYPIRFLHERGVNRGIAMAVVVLLFVMILVTIGLFLVPIIWQQANELLTRLPDWLKSGQQQLQSLEDWAIAQQLPIDLSGTYSQIINRITSLLRSLTSQVFSLIFNTIGSIVNVFLTLVFSFFLVWRGERLWNGILSWFPDQWDQLIRQSLPYNFERFIAGQVILAVIISIAQTTAQLILGVPLAQLFGFGIGAASLIPFGGTTTIVIVSLLLALSNFWLGVKVLVIAIVINQIVESVLGPRIVGELTGLNPVWMLISLDIGVKTGGVLGLLVAVPIASFIKVTFDTIRSSKLTIQIVPSTADIPPTPQENDPSPYSARK</sequence>
<dbReference type="RefSeq" id="WP_015183980.1">
    <property type="nucleotide sequence ID" value="NC_019738.1"/>
</dbReference>
<feature type="transmembrane region" description="Helical" evidence="6">
    <location>
        <begin position="12"/>
        <end position="32"/>
    </location>
</feature>
<dbReference type="GO" id="GO:0016020">
    <property type="term" value="C:membrane"/>
    <property type="evidence" value="ECO:0007669"/>
    <property type="project" value="UniProtKB-SubCell"/>
</dbReference>
<dbReference type="GO" id="GO:0055085">
    <property type="term" value="P:transmembrane transport"/>
    <property type="evidence" value="ECO:0007669"/>
    <property type="project" value="TreeGrafter"/>
</dbReference>
<feature type="transmembrane region" description="Helical" evidence="6">
    <location>
        <begin position="210"/>
        <end position="232"/>
    </location>
</feature>
<evidence type="ECO:0000256" key="2">
    <source>
        <dbReference type="ARBA" id="ARBA00009773"/>
    </source>
</evidence>
<keyword evidence="3 6" id="KW-0812">Transmembrane</keyword>
<feature type="transmembrane region" description="Helical" evidence="6">
    <location>
        <begin position="270"/>
        <end position="287"/>
    </location>
</feature>
<evidence type="ECO:0000313" key="8">
    <source>
        <dbReference type="Proteomes" id="UP000010471"/>
    </source>
</evidence>